<dbReference type="InParanoid" id="A0A1X2GZX7"/>
<reference evidence="1 2" key="1">
    <citation type="submission" date="2016-07" db="EMBL/GenBank/DDBJ databases">
        <title>Pervasive Adenine N6-methylation of Active Genes in Fungi.</title>
        <authorList>
            <consortium name="DOE Joint Genome Institute"/>
            <person name="Mondo S.J."/>
            <person name="Dannebaum R.O."/>
            <person name="Kuo R.C."/>
            <person name="Labutti K."/>
            <person name="Haridas S."/>
            <person name="Kuo A."/>
            <person name="Salamov A."/>
            <person name="Ahrendt S.R."/>
            <person name="Lipzen A."/>
            <person name="Sullivan W."/>
            <person name="Andreopoulos W.B."/>
            <person name="Clum A."/>
            <person name="Lindquist E."/>
            <person name="Daum C."/>
            <person name="Ramamoorthy G.K."/>
            <person name="Gryganskyi A."/>
            <person name="Culley D."/>
            <person name="Magnuson J.K."/>
            <person name="James T.Y."/>
            <person name="O'Malley M.A."/>
            <person name="Stajich J.E."/>
            <person name="Spatafora J.W."/>
            <person name="Visel A."/>
            <person name="Grigoriev I.V."/>
        </authorList>
    </citation>
    <scope>NUCLEOTIDE SEQUENCE [LARGE SCALE GENOMIC DNA]</scope>
    <source>
        <strain evidence="1 2">NRRL 2496</strain>
    </source>
</reference>
<dbReference type="EMBL" id="MCGN01000012">
    <property type="protein sequence ID" value="ORY90363.1"/>
    <property type="molecule type" value="Genomic_DNA"/>
</dbReference>
<sequence length="155" mass="17586">MIATSVDPSNPECYTQGFFDSRAQHKLLQLHLPDLEHTCAADRLQRWLGRSNVWGPRRHRQRAGKREYGRFLFRRPGGTAAVPSAFKTRVDNEEAWTTLGYARKSTSEETDASRVRPLQLMVEKLVFRIEARQSLPVHAAPPASRSGSEMPGRQS</sequence>
<gene>
    <name evidence="1" type="ORF">BCR43DRAFT_499185</name>
</gene>
<dbReference type="OrthoDB" id="2286035at2759"/>
<dbReference type="Proteomes" id="UP000242180">
    <property type="component" value="Unassembled WGS sequence"/>
</dbReference>
<accession>A0A1X2GZX7</accession>
<dbReference type="AlphaFoldDB" id="A0A1X2GZX7"/>
<keyword evidence="2" id="KW-1185">Reference proteome</keyword>
<name>A0A1X2GZX7_SYNRA</name>
<evidence type="ECO:0000313" key="2">
    <source>
        <dbReference type="Proteomes" id="UP000242180"/>
    </source>
</evidence>
<proteinExistence type="predicted"/>
<comment type="caution">
    <text evidence="1">The sequence shown here is derived from an EMBL/GenBank/DDBJ whole genome shotgun (WGS) entry which is preliminary data.</text>
</comment>
<organism evidence="1 2">
    <name type="scientific">Syncephalastrum racemosum</name>
    <name type="common">Filamentous fungus</name>
    <dbReference type="NCBI Taxonomy" id="13706"/>
    <lineage>
        <taxon>Eukaryota</taxon>
        <taxon>Fungi</taxon>
        <taxon>Fungi incertae sedis</taxon>
        <taxon>Mucoromycota</taxon>
        <taxon>Mucoromycotina</taxon>
        <taxon>Mucoromycetes</taxon>
        <taxon>Mucorales</taxon>
        <taxon>Syncephalastraceae</taxon>
        <taxon>Syncephalastrum</taxon>
    </lineage>
</organism>
<evidence type="ECO:0000313" key="1">
    <source>
        <dbReference type="EMBL" id="ORY90363.1"/>
    </source>
</evidence>
<protein>
    <submittedName>
        <fullName evidence="1">Uncharacterized protein</fullName>
    </submittedName>
</protein>